<dbReference type="CDD" id="cd09618">
    <property type="entry name" value="CBM9_like_2"/>
    <property type="match status" value="1"/>
</dbReference>
<reference evidence="2" key="1">
    <citation type="submission" date="2023-06" db="EMBL/GenBank/DDBJ databases">
        <title>Genomic of Parafulvivirga corallium.</title>
        <authorList>
            <person name="Wang G."/>
        </authorList>
    </citation>
    <scope>NUCLEOTIDE SEQUENCE</scope>
    <source>
        <strain evidence="2">BMA10</strain>
    </source>
</reference>
<sequence>MRNPLALFFFTHKPQYVFVLILIFLGVHMAGAQEQFLAKRLEKPIQFDGMVEEHEWNGFESLPLTMHQPVFEGEISEKTEIFLAYDDQYVYLAGRLYYADIRHLQSTSKKRDALEGSTDYFGLIIDSFNDNESGLSFFTTPAGLRFDASVFNDAQGDFPINLSWNTFWDVETTTTEEGWFAEMRIPFTSLRFQDNNGEVKMGITCWRYMASKLEVITFPSVRNDLGNWSLWKPSQAKDVVFQGVYSKKPTYIAPYVLGGIQQDFDLNEQESAYHRDDDFKLEAGLDLKYSLSSNFTVDLSLNPDFAQVEVDDQQVNLTRFSLFFPEKRLFFQERSGVFDFRLGGPNRLFYSRRIGIYDEGPVRIYGGARIVGRAGKWDIGFLDMQTAKIEDKASTNYGVLRLRKQAINEFSYVGGMITNQIDADGNFNTGIGLDGVFRVSQNDYFEFNFAQTYYNDVTPSPFSFSNAKLRLNWERRNIKGFGYDFSFSRVGADFDPEMGFELREDYTRYGDKLWWGWIPGEHSKLFNHQVFFRASAFIKNETLKTESSRLGIGWEFSSKSGSFGNINLTRRVEFLTEDFELSDDVVVPVGHYDFVEFEGTYNTPYSKSFSVESTLTAGTFFDGKQLLIGISPSWKVSSSLEIGANYFYNRVDFPDRSDIFLAHIARLRSTLMFNTKLSLAMFLQHNSADNVSLGNLRLRYNPREGNDFYIVFNQSLNSDRFRELPTLPTTDSRTVLVKYTYTFVTGK</sequence>
<accession>A0ABT8KSC6</accession>
<dbReference type="EMBL" id="JAUJEA010000008">
    <property type="protein sequence ID" value="MDN5203667.1"/>
    <property type="molecule type" value="Genomic_DNA"/>
</dbReference>
<gene>
    <name evidence="2" type="ORF">QQ008_19920</name>
</gene>
<dbReference type="Gene3D" id="2.60.40.1190">
    <property type="match status" value="1"/>
</dbReference>
<dbReference type="Pfam" id="PF19313">
    <property type="entry name" value="DUF5916"/>
    <property type="match status" value="1"/>
</dbReference>
<keyword evidence="3" id="KW-1185">Reference proteome</keyword>
<evidence type="ECO:0000313" key="3">
    <source>
        <dbReference type="Proteomes" id="UP001172082"/>
    </source>
</evidence>
<evidence type="ECO:0000313" key="2">
    <source>
        <dbReference type="EMBL" id="MDN5203667.1"/>
    </source>
</evidence>
<organism evidence="2 3">
    <name type="scientific">Splendidivirga corallicola</name>
    <dbReference type="NCBI Taxonomy" id="3051826"/>
    <lineage>
        <taxon>Bacteria</taxon>
        <taxon>Pseudomonadati</taxon>
        <taxon>Bacteroidota</taxon>
        <taxon>Cytophagia</taxon>
        <taxon>Cytophagales</taxon>
        <taxon>Splendidivirgaceae</taxon>
        <taxon>Splendidivirga</taxon>
    </lineage>
</organism>
<name>A0ABT8KSC6_9BACT</name>
<dbReference type="SUPFAM" id="SSF49344">
    <property type="entry name" value="CBD9-like"/>
    <property type="match status" value="1"/>
</dbReference>
<feature type="domain" description="DUF5916" evidence="1">
    <location>
        <begin position="273"/>
        <end position="356"/>
    </location>
</feature>
<evidence type="ECO:0000259" key="1">
    <source>
        <dbReference type="Pfam" id="PF19313"/>
    </source>
</evidence>
<dbReference type="Proteomes" id="UP001172082">
    <property type="component" value="Unassembled WGS sequence"/>
</dbReference>
<dbReference type="RefSeq" id="WP_346753690.1">
    <property type="nucleotide sequence ID" value="NZ_JAUJEA010000008.1"/>
</dbReference>
<dbReference type="InterPro" id="IPR045670">
    <property type="entry name" value="DUF5916"/>
</dbReference>
<proteinExistence type="predicted"/>
<comment type="caution">
    <text evidence="2">The sequence shown here is derived from an EMBL/GenBank/DDBJ whole genome shotgun (WGS) entry which is preliminary data.</text>
</comment>
<protein>
    <submittedName>
        <fullName evidence="2">DUF5916 domain-containing protein</fullName>
    </submittedName>
</protein>